<sequence length="49" mass="5568">MVNAIQMNDYNVVIAIAFVYSSLYIFTMLIVDILYGIIDPRIRITKGAN</sequence>
<dbReference type="AlphaFoldDB" id="A0A645FHF3"/>
<evidence type="ECO:0000256" key="1">
    <source>
        <dbReference type="SAM" id="Phobius"/>
    </source>
</evidence>
<feature type="transmembrane region" description="Helical" evidence="1">
    <location>
        <begin position="12"/>
        <end position="38"/>
    </location>
</feature>
<proteinExistence type="predicted"/>
<dbReference type="EMBL" id="VSSQ01058176">
    <property type="protein sequence ID" value="MPN11904.1"/>
    <property type="molecule type" value="Genomic_DNA"/>
</dbReference>
<reference evidence="2" key="1">
    <citation type="submission" date="2019-08" db="EMBL/GenBank/DDBJ databases">
        <authorList>
            <person name="Kucharzyk K."/>
            <person name="Murdoch R.W."/>
            <person name="Higgins S."/>
            <person name="Loffler F."/>
        </authorList>
    </citation>
    <scope>NUCLEOTIDE SEQUENCE</scope>
</reference>
<name>A0A645FHF3_9ZZZZ</name>
<keyword evidence="1" id="KW-1133">Transmembrane helix</keyword>
<comment type="caution">
    <text evidence="2">The sequence shown here is derived from an EMBL/GenBank/DDBJ whole genome shotgun (WGS) entry which is preliminary data.</text>
</comment>
<gene>
    <name evidence="2" type="ORF">SDC9_159213</name>
</gene>
<organism evidence="2">
    <name type="scientific">bioreactor metagenome</name>
    <dbReference type="NCBI Taxonomy" id="1076179"/>
    <lineage>
        <taxon>unclassified sequences</taxon>
        <taxon>metagenomes</taxon>
        <taxon>ecological metagenomes</taxon>
    </lineage>
</organism>
<evidence type="ECO:0008006" key="3">
    <source>
        <dbReference type="Google" id="ProtNLM"/>
    </source>
</evidence>
<keyword evidence="1" id="KW-0472">Membrane</keyword>
<protein>
    <recommendedName>
        <fullName evidence="3">Dipeptide transport system permease protein DppB</fullName>
    </recommendedName>
</protein>
<evidence type="ECO:0000313" key="2">
    <source>
        <dbReference type="EMBL" id="MPN11904.1"/>
    </source>
</evidence>
<keyword evidence="1" id="KW-0812">Transmembrane</keyword>
<accession>A0A645FHF3</accession>